<dbReference type="GO" id="GO:0000712">
    <property type="term" value="P:resolution of meiotic recombination intermediates"/>
    <property type="evidence" value="ECO:0007669"/>
    <property type="project" value="TreeGrafter"/>
</dbReference>
<keyword evidence="1" id="KW-0238">DNA-binding</keyword>
<dbReference type="VEuPathDB" id="VectorBase:PPAPM1_010723"/>
<dbReference type="VEuPathDB" id="VectorBase:PPAI009516"/>
<evidence type="ECO:0000256" key="3">
    <source>
        <dbReference type="ARBA" id="ARBA00038329"/>
    </source>
</evidence>
<dbReference type="InterPro" id="IPR012340">
    <property type="entry name" value="NA-bd_OB-fold"/>
</dbReference>
<evidence type="ECO:0000256" key="1">
    <source>
        <dbReference type="ARBA" id="ARBA00023125"/>
    </source>
</evidence>
<keyword evidence="2" id="KW-0469">Meiosis</keyword>
<evidence type="ECO:0000313" key="6">
    <source>
        <dbReference type="Proteomes" id="UP000092462"/>
    </source>
</evidence>
<dbReference type="PANTHER" id="PTHR21166">
    <property type="entry name" value="CELL DIVISION CONTROL PROTEIN 24 OB DOMAIN-CONTAINING PROTEIN-RELATED"/>
    <property type="match status" value="1"/>
</dbReference>
<comment type="similarity">
    <text evidence="3">Belongs to the MEIOB family.</text>
</comment>
<sequence length="448" mass="51122">MNPVVRCWIKNLEHMREDAKDVSILGIIVGKSEPKIFENMDGDERGVLTLTIRDSPYDTINCVFWGSKEFIMTTSENYKYGVVVNIMEAKVSSPSERSNYQPKTSSRFLLTINEGKGRIYLHTGPQDNFRKLLNLPLKPLGLTLSLTDVNARGELASGDFVDLLVVVRMIRPLREIKTRHGRITHCREIVVMDKSFPGMLLTFWGKTCDDRINSWKPMETCLILYDIKSDYSSFYRAVTLNFTSRTLITENIQVSEAKELIAYAATVPPLEKFSFESTDLPIPEEIRTVMTVQQILDRAEGHLISNEEQFTALVYAVITKFDLDGFGRIRITDGDCSDTNCVNLQFQTSQKNSLTFEILMDLTDHTGTSTNCRLMRDAAEKLIGMSPEEFLKLSPEQKTNLKWKTLLERCAVKVVVRKKSVYRPRMWIGIVECVLADHDDVAKNIKVF</sequence>
<protein>
    <recommendedName>
        <fullName evidence="4">MEIOB-like N-terminal domain-containing protein</fullName>
    </recommendedName>
</protein>
<dbReference type="SUPFAM" id="SSF50249">
    <property type="entry name" value="Nucleic acid-binding proteins"/>
    <property type="match status" value="2"/>
</dbReference>
<proteinExistence type="inferred from homology"/>
<organism evidence="5 6">
    <name type="scientific">Phlebotomus papatasi</name>
    <name type="common">Sandfly</name>
    <dbReference type="NCBI Taxonomy" id="29031"/>
    <lineage>
        <taxon>Eukaryota</taxon>
        <taxon>Metazoa</taxon>
        <taxon>Ecdysozoa</taxon>
        <taxon>Arthropoda</taxon>
        <taxon>Hexapoda</taxon>
        <taxon>Insecta</taxon>
        <taxon>Pterygota</taxon>
        <taxon>Neoptera</taxon>
        <taxon>Endopterygota</taxon>
        <taxon>Diptera</taxon>
        <taxon>Nematocera</taxon>
        <taxon>Psychodoidea</taxon>
        <taxon>Psychodidae</taxon>
        <taxon>Phlebotomus</taxon>
        <taxon>Phlebotomus</taxon>
    </lineage>
</organism>
<accession>A0A1B0DMC6</accession>
<dbReference type="Pfam" id="PF24903">
    <property type="entry name" value="OB_MEIOB_N"/>
    <property type="match status" value="1"/>
</dbReference>
<dbReference type="EnsemblMetazoa" id="PPAI009516-RA">
    <property type="protein sequence ID" value="PPAI009516-PA"/>
    <property type="gene ID" value="PPAI009516"/>
</dbReference>
<dbReference type="EMBL" id="AJVK01037104">
    <property type="status" value="NOT_ANNOTATED_CDS"/>
    <property type="molecule type" value="Genomic_DNA"/>
</dbReference>
<dbReference type="AlphaFoldDB" id="A0A1B0DMC6"/>
<feature type="domain" description="MEIOB-like N-terminal" evidence="4">
    <location>
        <begin position="11"/>
        <end position="137"/>
    </location>
</feature>
<reference evidence="5" key="1">
    <citation type="submission" date="2022-08" db="UniProtKB">
        <authorList>
            <consortium name="EnsemblMetazoa"/>
        </authorList>
    </citation>
    <scope>IDENTIFICATION</scope>
    <source>
        <strain evidence="5">Israel</strain>
    </source>
</reference>
<evidence type="ECO:0000256" key="2">
    <source>
        <dbReference type="ARBA" id="ARBA00023254"/>
    </source>
</evidence>
<name>A0A1B0DMC6_PHLPP</name>
<dbReference type="GO" id="GO:0008310">
    <property type="term" value="F:single-stranded DNA 3'-5' DNA exonuclease activity"/>
    <property type="evidence" value="ECO:0007669"/>
    <property type="project" value="TreeGrafter"/>
</dbReference>
<dbReference type="GO" id="GO:0003697">
    <property type="term" value="F:single-stranded DNA binding"/>
    <property type="evidence" value="ECO:0007669"/>
    <property type="project" value="TreeGrafter"/>
</dbReference>
<dbReference type="PANTHER" id="PTHR21166:SF2">
    <property type="entry name" value="CELL DIVISION CONTROL PROTEIN 24 OB DOMAIN-CONTAINING PROTEIN-RELATED"/>
    <property type="match status" value="1"/>
</dbReference>
<dbReference type="Gene3D" id="2.40.50.140">
    <property type="entry name" value="Nucleic acid-binding proteins"/>
    <property type="match status" value="2"/>
</dbReference>
<dbReference type="Proteomes" id="UP000092462">
    <property type="component" value="Unassembled WGS sequence"/>
</dbReference>
<evidence type="ECO:0000259" key="4">
    <source>
        <dbReference type="Pfam" id="PF24903"/>
    </source>
</evidence>
<keyword evidence="6" id="KW-1185">Reference proteome</keyword>
<evidence type="ECO:0000313" key="5">
    <source>
        <dbReference type="EnsemblMetazoa" id="PPAI009516-PA"/>
    </source>
</evidence>
<dbReference type="InterPro" id="IPR052469">
    <property type="entry name" value="MEIOB"/>
</dbReference>
<dbReference type="InterPro" id="IPR056880">
    <property type="entry name" value="OB_MEIOB_N"/>
</dbReference>